<sequence length="90" mass="10125">MPGVFSNNQICVVTSSCTSDSLNLLNLTGSSPKFPWIQEGQECQVCDHKYKRICDAQNINLLRKSFFRKGFQCLFLIDSQGKASKQVGYL</sequence>
<dbReference type="GO" id="GO:0004180">
    <property type="term" value="F:carboxypeptidase activity"/>
    <property type="evidence" value="ECO:0007669"/>
    <property type="project" value="UniProtKB-KW"/>
</dbReference>
<keyword evidence="1" id="KW-0121">Carboxypeptidase</keyword>
<keyword evidence="1" id="KW-0378">Hydrolase</keyword>
<dbReference type="Proteomes" id="UP000250235">
    <property type="component" value="Unassembled WGS sequence"/>
</dbReference>
<protein>
    <submittedName>
        <fullName evidence="1">Serine carboxypeptidase 24</fullName>
    </submittedName>
</protein>
<evidence type="ECO:0000313" key="2">
    <source>
        <dbReference type="Proteomes" id="UP000250235"/>
    </source>
</evidence>
<evidence type="ECO:0000313" key="1">
    <source>
        <dbReference type="EMBL" id="KZV13781.1"/>
    </source>
</evidence>
<keyword evidence="1" id="KW-0645">Protease</keyword>
<proteinExistence type="predicted"/>
<name>A0A2Z6ZXJ1_9LAMI</name>
<dbReference type="EMBL" id="KV025898">
    <property type="protein sequence ID" value="KZV13781.1"/>
    <property type="molecule type" value="Genomic_DNA"/>
</dbReference>
<reference evidence="1 2" key="1">
    <citation type="journal article" date="2015" name="Proc. Natl. Acad. Sci. U.S.A.">
        <title>The resurrection genome of Boea hygrometrica: A blueprint for survival of dehydration.</title>
        <authorList>
            <person name="Xiao L."/>
            <person name="Yang G."/>
            <person name="Zhang L."/>
            <person name="Yang X."/>
            <person name="Zhao S."/>
            <person name="Ji Z."/>
            <person name="Zhou Q."/>
            <person name="Hu M."/>
            <person name="Wang Y."/>
            <person name="Chen M."/>
            <person name="Xu Y."/>
            <person name="Jin H."/>
            <person name="Xiao X."/>
            <person name="Hu G."/>
            <person name="Bao F."/>
            <person name="Hu Y."/>
            <person name="Wan P."/>
            <person name="Li L."/>
            <person name="Deng X."/>
            <person name="Kuang T."/>
            <person name="Xiang C."/>
            <person name="Zhu J.K."/>
            <person name="Oliver M.J."/>
            <person name="He Y."/>
        </authorList>
    </citation>
    <scope>NUCLEOTIDE SEQUENCE [LARGE SCALE GENOMIC DNA]</scope>
    <source>
        <strain evidence="2">cv. XS01</strain>
    </source>
</reference>
<accession>A0A2Z6ZXJ1</accession>
<keyword evidence="2" id="KW-1185">Reference proteome</keyword>
<gene>
    <name evidence="1" type="ORF">F511_45052</name>
</gene>
<dbReference type="AlphaFoldDB" id="A0A2Z6ZXJ1"/>
<organism evidence="1 2">
    <name type="scientific">Dorcoceras hygrometricum</name>
    <dbReference type="NCBI Taxonomy" id="472368"/>
    <lineage>
        <taxon>Eukaryota</taxon>
        <taxon>Viridiplantae</taxon>
        <taxon>Streptophyta</taxon>
        <taxon>Embryophyta</taxon>
        <taxon>Tracheophyta</taxon>
        <taxon>Spermatophyta</taxon>
        <taxon>Magnoliopsida</taxon>
        <taxon>eudicotyledons</taxon>
        <taxon>Gunneridae</taxon>
        <taxon>Pentapetalae</taxon>
        <taxon>asterids</taxon>
        <taxon>lamiids</taxon>
        <taxon>Lamiales</taxon>
        <taxon>Gesneriaceae</taxon>
        <taxon>Didymocarpoideae</taxon>
        <taxon>Trichosporeae</taxon>
        <taxon>Loxocarpinae</taxon>
        <taxon>Dorcoceras</taxon>
    </lineage>
</organism>